<sequence length="200" mass="22011">MVKPVQKQPTPSTAQGETTSVVEPSSPDLVINPESALNLFAGHIEKTKETVEVKIEGTELNLPSASERREARKRGKGAVPDIETVILDEEDIPSDDELNALLDDIENFGYNDLHPEILTTEEKATERTIYFTEEGDEIQTLSDEEDVQINLIKDIIPEPTIPVSETTPAQDQPSTAPEPLISRNSLSSEDLEGEFSTSKI</sequence>
<proteinExistence type="predicted"/>
<evidence type="ECO:0000313" key="1">
    <source>
        <dbReference type="EMBL" id="KAI3773836.1"/>
    </source>
</evidence>
<evidence type="ECO:0000313" key="2">
    <source>
        <dbReference type="Proteomes" id="UP001056120"/>
    </source>
</evidence>
<reference evidence="2" key="1">
    <citation type="journal article" date="2022" name="Mol. Ecol. Resour.">
        <title>The genomes of chicory, endive, great burdock and yacon provide insights into Asteraceae palaeo-polyploidization history and plant inulin production.</title>
        <authorList>
            <person name="Fan W."/>
            <person name="Wang S."/>
            <person name="Wang H."/>
            <person name="Wang A."/>
            <person name="Jiang F."/>
            <person name="Liu H."/>
            <person name="Zhao H."/>
            <person name="Xu D."/>
            <person name="Zhang Y."/>
        </authorList>
    </citation>
    <scope>NUCLEOTIDE SEQUENCE [LARGE SCALE GENOMIC DNA]</scope>
    <source>
        <strain evidence="2">cv. Yunnan</strain>
    </source>
</reference>
<organism evidence="1 2">
    <name type="scientific">Smallanthus sonchifolius</name>
    <dbReference type="NCBI Taxonomy" id="185202"/>
    <lineage>
        <taxon>Eukaryota</taxon>
        <taxon>Viridiplantae</taxon>
        <taxon>Streptophyta</taxon>
        <taxon>Embryophyta</taxon>
        <taxon>Tracheophyta</taxon>
        <taxon>Spermatophyta</taxon>
        <taxon>Magnoliopsida</taxon>
        <taxon>eudicotyledons</taxon>
        <taxon>Gunneridae</taxon>
        <taxon>Pentapetalae</taxon>
        <taxon>asterids</taxon>
        <taxon>campanulids</taxon>
        <taxon>Asterales</taxon>
        <taxon>Asteraceae</taxon>
        <taxon>Asteroideae</taxon>
        <taxon>Heliantheae alliance</taxon>
        <taxon>Millerieae</taxon>
        <taxon>Smallanthus</taxon>
    </lineage>
</organism>
<comment type="caution">
    <text evidence="1">The sequence shown here is derived from an EMBL/GenBank/DDBJ whole genome shotgun (WGS) entry which is preliminary data.</text>
</comment>
<gene>
    <name evidence="1" type="ORF">L1987_48372</name>
</gene>
<dbReference type="Proteomes" id="UP001056120">
    <property type="component" value="Linkage Group LG16"/>
</dbReference>
<reference evidence="1 2" key="2">
    <citation type="journal article" date="2022" name="Mol. Ecol. Resour.">
        <title>The genomes of chicory, endive, great burdock and yacon provide insights into Asteraceae paleo-polyploidization history and plant inulin production.</title>
        <authorList>
            <person name="Fan W."/>
            <person name="Wang S."/>
            <person name="Wang H."/>
            <person name="Wang A."/>
            <person name="Jiang F."/>
            <person name="Liu H."/>
            <person name="Zhao H."/>
            <person name="Xu D."/>
            <person name="Zhang Y."/>
        </authorList>
    </citation>
    <scope>NUCLEOTIDE SEQUENCE [LARGE SCALE GENOMIC DNA]</scope>
    <source>
        <strain evidence="2">cv. Yunnan</strain>
        <tissue evidence="1">Leaves</tissue>
    </source>
</reference>
<protein>
    <submittedName>
        <fullName evidence="1">Uncharacterized protein</fullName>
    </submittedName>
</protein>
<keyword evidence="2" id="KW-1185">Reference proteome</keyword>
<accession>A0ACB9FSQ1</accession>
<dbReference type="EMBL" id="CM042033">
    <property type="protein sequence ID" value="KAI3773836.1"/>
    <property type="molecule type" value="Genomic_DNA"/>
</dbReference>
<name>A0ACB9FSQ1_9ASTR</name>